<gene>
    <name evidence="7" type="ORF">EDD69_10749</name>
</gene>
<dbReference type="InterPro" id="IPR013325">
    <property type="entry name" value="RNA_pol_sigma_r2"/>
</dbReference>
<comment type="caution">
    <text evidence="7">The sequence shown here is derived from an EMBL/GenBank/DDBJ whole genome shotgun (WGS) entry which is preliminary data.</text>
</comment>
<dbReference type="Pfam" id="PF04545">
    <property type="entry name" value="Sigma70_r4"/>
    <property type="match status" value="1"/>
</dbReference>
<dbReference type="CDD" id="cd06171">
    <property type="entry name" value="Sigma70_r4"/>
    <property type="match status" value="1"/>
</dbReference>
<dbReference type="SUPFAM" id="SSF88659">
    <property type="entry name" value="Sigma3 and sigma4 domains of RNA polymerase sigma factors"/>
    <property type="match status" value="1"/>
</dbReference>
<dbReference type="SUPFAM" id="SSF88946">
    <property type="entry name" value="Sigma2 domain of RNA polymerase sigma factors"/>
    <property type="match status" value="1"/>
</dbReference>
<evidence type="ECO:0000256" key="1">
    <source>
        <dbReference type="ARBA" id="ARBA00023015"/>
    </source>
</evidence>
<evidence type="ECO:0000313" key="7">
    <source>
        <dbReference type="EMBL" id="TCL49229.1"/>
    </source>
</evidence>
<keyword evidence="4" id="KW-0804">Transcription</keyword>
<organism evidence="7 8">
    <name type="scientific">Thermolongibacillus altinsuensis</name>
    <dbReference type="NCBI Taxonomy" id="575256"/>
    <lineage>
        <taxon>Bacteria</taxon>
        <taxon>Bacillati</taxon>
        <taxon>Bacillota</taxon>
        <taxon>Bacilli</taxon>
        <taxon>Bacillales</taxon>
        <taxon>Anoxybacillaceae</taxon>
        <taxon>Thermolongibacillus</taxon>
    </lineage>
</organism>
<dbReference type="PANTHER" id="PTHR30385">
    <property type="entry name" value="SIGMA FACTOR F FLAGELLAR"/>
    <property type="match status" value="1"/>
</dbReference>
<dbReference type="InterPro" id="IPR014284">
    <property type="entry name" value="RNA_pol_sigma-70_dom"/>
</dbReference>
<keyword evidence="1" id="KW-0805">Transcription regulation</keyword>
<dbReference type="GO" id="GO:0000428">
    <property type="term" value="C:DNA-directed RNA polymerase complex"/>
    <property type="evidence" value="ECO:0007669"/>
    <property type="project" value="UniProtKB-KW"/>
</dbReference>
<evidence type="ECO:0000256" key="2">
    <source>
        <dbReference type="ARBA" id="ARBA00023082"/>
    </source>
</evidence>
<evidence type="ECO:0000259" key="5">
    <source>
        <dbReference type="Pfam" id="PF04542"/>
    </source>
</evidence>
<dbReference type="EMBL" id="SLUL01000007">
    <property type="protein sequence ID" value="TCL49229.1"/>
    <property type="molecule type" value="Genomic_DNA"/>
</dbReference>
<dbReference type="InterPro" id="IPR036388">
    <property type="entry name" value="WH-like_DNA-bd_sf"/>
</dbReference>
<dbReference type="NCBIfam" id="TIGR02937">
    <property type="entry name" value="sigma70-ECF"/>
    <property type="match status" value="1"/>
</dbReference>
<dbReference type="GO" id="GO:0006352">
    <property type="term" value="P:DNA-templated transcription initiation"/>
    <property type="evidence" value="ECO:0007669"/>
    <property type="project" value="InterPro"/>
</dbReference>
<dbReference type="GO" id="GO:0016987">
    <property type="term" value="F:sigma factor activity"/>
    <property type="evidence" value="ECO:0007669"/>
    <property type="project" value="UniProtKB-KW"/>
</dbReference>
<keyword evidence="8" id="KW-1185">Reference proteome</keyword>
<dbReference type="AlphaFoldDB" id="A0A4R1QDU8"/>
<dbReference type="GO" id="GO:0003677">
    <property type="term" value="F:DNA binding"/>
    <property type="evidence" value="ECO:0007669"/>
    <property type="project" value="UniProtKB-KW"/>
</dbReference>
<evidence type="ECO:0000313" key="8">
    <source>
        <dbReference type="Proteomes" id="UP000295658"/>
    </source>
</evidence>
<dbReference type="Gene3D" id="1.10.10.10">
    <property type="entry name" value="Winged helix-like DNA-binding domain superfamily/Winged helix DNA-binding domain"/>
    <property type="match status" value="1"/>
</dbReference>
<protein>
    <submittedName>
        <fullName evidence="7">DNA-directed RNA polymerase</fullName>
    </submittedName>
</protein>
<keyword evidence="7" id="KW-0240">DNA-directed RNA polymerase</keyword>
<dbReference type="Gene3D" id="1.10.1740.10">
    <property type="match status" value="1"/>
</dbReference>
<dbReference type="InterPro" id="IPR007630">
    <property type="entry name" value="RNA_pol_sigma70_r4"/>
</dbReference>
<reference evidence="7 8" key="1">
    <citation type="submission" date="2019-03" db="EMBL/GenBank/DDBJ databases">
        <title>Genomic Encyclopedia of Type Strains, Phase IV (KMG-IV): sequencing the most valuable type-strain genomes for metagenomic binning, comparative biology and taxonomic classification.</title>
        <authorList>
            <person name="Goeker M."/>
        </authorList>
    </citation>
    <scope>NUCLEOTIDE SEQUENCE [LARGE SCALE GENOMIC DNA]</scope>
    <source>
        <strain evidence="7 8">DSM 24979</strain>
    </source>
</reference>
<dbReference type="Pfam" id="PF04542">
    <property type="entry name" value="Sigma70_r2"/>
    <property type="match status" value="1"/>
</dbReference>
<feature type="domain" description="RNA polymerase sigma-70 region 2" evidence="5">
    <location>
        <begin position="8"/>
        <end position="73"/>
    </location>
</feature>
<keyword evidence="2" id="KW-0731">Sigma factor</keyword>
<evidence type="ECO:0000256" key="3">
    <source>
        <dbReference type="ARBA" id="ARBA00023125"/>
    </source>
</evidence>
<sequence length="161" mass="19179">MKESFESIVEQYHLLIYHVMKKLNIYTNVDEYYQIGLIALWEAHEHYDKAKGKFSSFAFKKIYWSMISEMRRQIKTKSAQYSLTDELLHTLQTEGKDIPISNEMYEEWLAHLSPCQRKWLIGYIVNEKTLKEIAEEEGVSVNTVKQWRITAIKKLKKIMPL</sequence>
<evidence type="ECO:0000256" key="4">
    <source>
        <dbReference type="ARBA" id="ARBA00023163"/>
    </source>
</evidence>
<name>A0A4R1QDU8_9BACL</name>
<dbReference type="InterPro" id="IPR007627">
    <property type="entry name" value="RNA_pol_sigma70_r2"/>
</dbReference>
<evidence type="ECO:0000259" key="6">
    <source>
        <dbReference type="Pfam" id="PF04545"/>
    </source>
</evidence>
<keyword evidence="3" id="KW-0238">DNA-binding</keyword>
<proteinExistence type="predicted"/>
<dbReference type="RefSeq" id="WP_165871754.1">
    <property type="nucleotide sequence ID" value="NZ_SLUL01000007.1"/>
</dbReference>
<dbReference type="InterPro" id="IPR013324">
    <property type="entry name" value="RNA_pol_sigma_r3/r4-like"/>
</dbReference>
<feature type="domain" description="RNA polymerase sigma-70 region 4" evidence="6">
    <location>
        <begin position="108"/>
        <end position="157"/>
    </location>
</feature>
<accession>A0A4R1QDU8</accession>
<dbReference type="Proteomes" id="UP000295658">
    <property type="component" value="Unassembled WGS sequence"/>
</dbReference>